<keyword evidence="6" id="KW-1185">Reference proteome</keyword>
<sequence length="393" mass="39813">MAAMYGHYEVAEVLLAAGISRDARTKVDKTPLHLAATEGFTNIVELLLMNHADVNVRDMNYEVYRADNPRTQPERVENTASATEDAVNSILPELTRAPLCVDAAEPAPEPAPELPDSPAAATSPGLQLPELSPTDQAGKREALRLLASHGITMLPVEDTSTLPAALAAGKTISLTAAGALALGLSKPKTPAGSSTDSKVGGGGGSGRTAAPVTTSAAPAPAPAPAPAAPPLGAGKPRGKVSKIIKLTPEQFAQLTGGRGKSATVAGKAAPLQLKLPFSTGGKPPDPASAAKRLKFVPVGAAAGGTNGLTEQPASRLPVGVLSPAAAERLGASPESSVPAPVVSSSSAGDAASLRARLAAAEREADRARQVCREREAEVERCRQLLAAAEAAAR</sequence>
<dbReference type="InterPro" id="IPR002110">
    <property type="entry name" value="Ankyrin_rpt"/>
</dbReference>
<dbReference type="Gene3D" id="1.25.40.20">
    <property type="entry name" value="Ankyrin repeat-containing domain"/>
    <property type="match status" value="2"/>
</dbReference>
<gene>
    <name evidence="5" type="primary">GABPB2</name>
    <name evidence="5" type="ORF">FJT64_018822</name>
</gene>
<dbReference type="GO" id="GO:0045944">
    <property type="term" value="P:positive regulation of transcription by RNA polymerase II"/>
    <property type="evidence" value="ECO:0007669"/>
    <property type="project" value="TreeGrafter"/>
</dbReference>
<organism evidence="5 6">
    <name type="scientific">Amphibalanus amphitrite</name>
    <name type="common">Striped barnacle</name>
    <name type="synonym">Balanus amphitrite</name>
    <dbReference type="NCBI Taxonomy" id="1232801"/>
    <lineage>
        <taxon>Eukaryota</taxon>
        <taxon>Metazoa</taxon>
        <taxon>Ecdysozoa</taxon>
        <taxon>Arthropoda</taxon>
        <taxon>Crustacea</taxon>
        <taxon>Multicrustacea</taxon>
        <taxon>Cirripedia</taxon>
        <taxon>Thoracica</taxon>
        <taxon>Thoracicalcarea</taxon>
        <taxon>Balanomorpha</taxon>
        <taxon>Balanoidea</taxon>
        <taxon>Balanidae</taxon>
        <taxon>Amphibalaninae</taxon>
        <taxon>Amphibalanus</taxon>
    </lineage>
</organism>
<protein>
    <submittedName>
        <fullName evidence="5">GA-binding protein subunit beta-2</fullName>
    </submittedName>
</protein>
<dbReference type="PANTHER" id="PTHR24193:SF128">
    <property type="entry name" value="GA-BINDING PROTEIN SUBUNIT BETA-1"/>
    <property type="match status" value="1"/>
</dbReference>
<feature type="compositionally biased region" description="Pro residues" evidence="4">
    <location>
        <begin position="219"/>
        <end position="229"/>
    </location>
</feature>
<dbReference type="EMBL" id="VIIS01000344">
    <property type="protein sequence ID" value="KAF0310131.1"/>
    <property type="molecule type" value="Genomic_DNA"/>
</dbReference>
<evidence type="ECO:0000256" key="1">
    <source>
        <dbReference type="ARBA" id="ARBA00022737"/>
    </source>
</evidence>
<reference evidence="5 6" key="1">
    <citation type="submission" date="2019-07" db="EMBL/GenBank/DDBJ databases">
        <title>Draft genome assembly of a fouling barnacle, Amphibalanus amphitrite (Darwin, 1854): The first reference genome for Thecostraca.</title>
        <authorList>
            <person name="Kim W."/>
        </authorList>
    </citation>
    <scope>NUCLEOTIDE SEQUENCE [LARGE SCALE GENOMIC DNA]</scope>
    <source>
        <strain evidence="5">SNU_AA5</strain>
        <tissue evidence="5">Soma without cirri and trophi</tissue>
    </source>
</reference>
<evidence type="ECO:0000256" key="3">
    <source>
        <dbReference type="PROSITE-ProRule" id="PRU00023"/>
    </source>
</evidence>
<keyword evidence="2 3" id="KW-0040">ANK repeat</keyword>
<feature type="compositionally biased region" description="Low complexity" evidence="4">
    <location>
        <begin position="208"/>
        <end position="218"/>
    </location>
</feature>
<dbReference type="GO" id="GO:0005634">
    <property type="term" value="C:nucleus"/>
    <property type="evidence" value="ECO:0007669"/>
    <property type="project" value="TreeGrafter"/>
</dbReference>
<evidence type="ECO:0000256" key="4">
    <source>
        <dbReference type="SAM" id="MobiDB-lite"/>
    </source>
</evidence>
<feature type="region of interest" description="Disordered" evidence="4">
    <location>
        <begin position="104"/>
        <end position="133"/>
    </location>
</feature>
<feature type="repeat" description="ANK" evidence="3">
    <location>
        <begin position="27"/>
        <end position="59"/>
    </location>
</feature>
<evidence type="ECO:0000256" key="2">
    <source>
        <dbReference type="ARBA" id="ARBA00023043"/>
    </source>
</evidence>
<keyword evidence="1" id="KW-0677">Repeat</keyword>
<dbReference type="GO" id="GO:0000976">
    <property type="term" value="F:transcription cis-regulatory region binding"/>
    <property type="evidence" value="ECO:0007669"/>
    <property type="project" value="TreeGrafter"/>
</dbReference>
<dbReference type="OrthoDB" id="6350845at2759"/>
<dbReference type="InterPro" id="IPR036770">
    <property type="entry name" value="Ankyrin_rpt-contain_sf"/>
</dbReference>
<accession>A0A6A4X6V4</accession>
<feature type="region of interest" description="Disordered" evidence="4">
    <location>
        <begin position="327"/>
        <end position="373"/>
    </location>
</feature>
<dbReference type="SMART" id="SM00248">
    <property type="entry name" value="ANK"/>
    <property type="match status" value="1"/>
</dbReference>
<dbReference type="InterPro" id="IPR050663">
    <property type="entry name" value="Ankyrin-SOCS_Box"/>
</dbReference>
<dbReference type="PANTHER" id="PTHR24193">
    <property type="entry name" value="ANKYRIN REPEAT PROTEIN"/>
    <property type="match status" value="1"/>
</dbReference>
<evidence type="ECO:0000313" key="5">
    <source>
        <dbReference type="EMBL" id="KAF0310131.1"/>
    </source>
</evidence>
<dbReference type="PROSITE" id="PS50297">
    <property type="entry name" value="ANK_REP_REGION"/>
    <property type="match status" value="1"/>
</dbReference>
<dbReference type="Pfam" id="PF12796">
    <property type="entry name" value="Ank_2"/>
    <property type="match status" value="1"/>
</dbReference>
<dbReference type="Proteomes" id="UP000440578">
    <property type="component" value="Unassembled WGS sequence"/>
</dbReference>
<feature type="compositionally biased region" description="Low complexity" evidence="4">
    <location>
        <begin position="330"/>
        <end position="358"/>
    </location>
</feature>
<feature type="region of interest" description="Disordered" evidence="4">
    <location>
        <begin position="185"/>
        <end position="238"/>
    </location>
</feature>
<dbReference type="SUPFAM" id="SSF48403">
    <property type="entry name" value="Ankyrin repeat"/>
    <property type="match status" value="1"/>
</dbReference>
<dbReference type="PROSITE" id="PS50088">
    <property type="entry name" value="ANK_REPEAT"/>
    <property type="match status" value="1"/>
</dbReference>
<name>A0A6A4X6V4_AMPAM</name>
<proteinExistence type="predicted"/>
<dbReference type="AlphaFoldDB" id="A0A6A4X6V4"/>
<evidence type="ECO:0000313" key="6">
    <source>
        <dbReference type="Proteomes" id="UP000440578"/>
    </source>
</evidence>
<comment type="caution">
    <text evidence="5">The sequence shown here is derived from an EMBL/GenBank/DDBJ whole genome shotgun (WGS) entry which is preliminary data.</text>
</comment>
<feature type="compositionally biased region" description="Basic and acidic residues" evidence="4">
    <location>
        <begin position="359"/>
        <end position="373"/>
    </location>
</feature>